<dbReference type="Gene3D" id="3.40.50.1820">
    <property type="entry name" value="alpha/beta hydrolase"/>
    <property type="match status" value="1"/>
</dbReference>
<dbReference type="GeneID" id="75911098"/>
<dbReference type="AlphaFoldDB" id="A0AAD5EHG3"/>
<dbReference type="InterPro" id="IPR029058">
    <property type="entry name" value="AB_hydrolase_fold"/>
</dbReference>
<dbReference type="PANTHER" id="PTHR35560">
    <property type="entry name" value="BLL0132 PROTEIN"/>
    <property type="match status" value="1"/>
</dbReference>
<organism evidence="2 3">
    <name type="scientific">Umbelopsis ramanniana AG</name>
    <dbReference type="NCBI Taxonomy" id="1314678"/>
    <lineage>
        <taxon>Eukaryota</taxon>
        <taxon>Fungi</taxon>
        <taxon>Fungi incertae sedis</taxon>
        <taxon>Mucoromycota</taxon>
        <taxon>Mucoromycotina</taxon>
        <taxon>Umbelopsidomycetes</taxon>
        <taxon>Umbelopsidales</taxon>
        <taxon>Umbelopsidaceae</taxon>
        <taxon>Umbelopsis</taxon>
    </lineage>
</organism>
<dbReference type="PANTHER" id="PTHR35560:SF3">
    <property type="entry name" value="PEPTIDASE S9 PROLYL OLIGOPEPTIDASE CATALYTIC DOMAIN-CONTAINING PROTEIN"/>
    <property type="match status" value="1"/>
</dbReference>
<dbReference type="EMBL" id="MU620895">
    <property type="protein sequence ID" value="KAI8583522.1"/>
    <property type="molecule type" value="Genomic_DNA"/>
</dbReference>
<sequence>MKLAVLVITWLACMLMPAEMIKLNIGSKKTYPIVTGAEVGSMYIADHRYIANYHTANASRQDITRAVIVVHGKHRDAWNYYRAVQSAVKVSAVNASNIFIIAPLFLSTWDLDLAKPTSLIWKDNSWMDGGDAINYTISSFSVLDYLVSHFSDKNRFPNLDSVVITGHSGGAQLVQRYSLVGNDSTDGINLRYVIANPSSFVYFNEYRPRNVDPIRCPDWNTWKYGIVKPPRYVLESQRVKGLTDLGSALETFAARDIVYMNGQYDNFTSGNALDTGCEAEAQGVSHIDRGLAYWSYITSILPLSNFNQDIEIVPRMNHNATGMFCSTAGLYAILES</sequence>
<feature type="chain" id="PRO_5042218013" evidence="1">
    <location>
        <begin position="21"/>
        <end position="336"/>
    </location>
</feature>
<proteinExistence type="predicted"/>
<feature type="signal peptide" evidence="1">
    <location>
        <begin position="1"/>
        <end position="20"/>
    </location>
</feature>
<dbReference type="SUPFAM" id="SSF53474">
    <property type="entry name" value="alpha/beta-Hydrolases"/>
    <property type="match status" value="1"/>
</dbReference>
<evidence type="ECO:0000256" key="1">
    <source>
        <dbReference type="SAM" id="SignalP"/>
    </source>
</evidence>
<evidence type="ECO:0000313" key="2">
    <source>
        <dbReference type="EMBL" id="KAI8583522.1"/>
    </source>
</evidence>
<reference evidence="2" key="2">
    <citation type="journal article" date="2022" name="Proc. Natl. Acad. Sci. U.S.A.">
        <title>Diploid-dominant life cycles characterize the early evolution of Fungi.</title>
        <authorList>
            <person name="Amses K.R."/>
            <person name="Simmons D.R."/>
            <person name="Longcore J.E."/>
            <person name="Mondo S.J."/>
            <person name="Seto K."/>
            <person name="Jeronimo G.H."/>
            <person name="Bonds A.E."/>
            <person name="Quandt C.A."/>
            <person name="Davis W.J."/>
            <person name="Chang Y."/>
            <person name="Federici B.A."/>
            <person name="Kuo A."/>
            <person name="LaButti K."/>
            <person name="Pangilinan J."/>
            <person name="Andreopoulos W."/>
            <person name="Tritt A."/>
            <person name="Riley R."/>
            <person name="Hundley H."/>
            <person name="Johnson J."/>
            <person name="Lipzen A."/>
            <person name="Barry K."/>
            <person name="Lang B.F."/>
            <person name="Cuomo C.A."/>
            <person name="Buchler N.E."/>
            <person name="Grigoriev I.V."/>
            <person name="Spatafora J.W."/>
            <person name="Stajich J.E."/>
            <person name="James T.Y."/>
        </authorList>
    </citation>
    <scope>NUCLEOTIDE SEQUENCE</scope>
    <source>
        <strain evidence="2">AG</strain>
    </source>
</reference>
<keyword evidence="1" id="KW-0732">Signal</keyword>
<dbReference type="RefSeq" id="XP_051448526.1">
    <property type="nucleotide sequence ID" value="XM_051585750.1"/>
</dbReference>
<comment type="caution">
    <text evidence="2">The sequence shown here is derived from an EMBL/GenBank/DDBJ whole genome shotgun (WGS) entry which is preliminary data.</text>
</comment>
<keyword evidence="3" id="KW-1185">Reference proteome</keyword>
<evidence type="ECO:0000313" key="3">
    <source>
        <dbReference type="Proteomes" id="UP001206595"/>
    </source>
</evidence>
<accession>A0AAD5EHG3</accession>
<protein>
    <submittedName>
        <fullName evidence="2">Uncharacterized protein</fullName>
    </submittedName>
</protein>
<dbReference type="Proteomes" id="UP001206595">
    <property type="component" value="Unassembled WGS sequence"/>
</dbReference>
<name>A0AAD5EHG3_UMBRA</name>
<reference evidence="2" key="1">
    <citation type="submission" date="2021-06" db="EMBL/GenBank/DDBJ databases">
        <authorList>
            <consortium name="DOE Joint Genome Institute"/>
            <person name="Mondo S.J."/>
            <person name="Amses K.R."/>
            <person name="Simmons D.R."/>
            <person name="Longcore J.E."/>
            <person name="Seto K."/>
            <person name="Alves G.H."/>
            <person name="Bonds A.E."/>
            <person name="Quandt C.A."/>
            <person name="Davis W.J."/>
            <person name="Chang Y."/>
            <person name="Letcher P.M."/>
            <person name="Powell M.J."/>
            <person name="Kuo A."/>
            <person name="Labutti K."/>
            <person name="Pangilinan J."/>
            <person name="Andreopoulos W."/>
            <person name="Tritt A."/>
            <person name="Riley R."/>
            <person name="Hundley H."/>
            <person name="Johnson J."/>
            <person name="Lipzen A."/>
            <person name="Barry K."/>
            <person name="Berbee M.L."/>
            <person name="Buchler N.E."/>
            <person name="Grigoriev I.V."/>
            <person name="Spatafora J.W."/>
            <person name="Stajich J.E."/>
            <person name="James T.Y."/>
        </authorList>
    </citation>
    <scope>NUCLEOTIDE SEQUENCE</scope>
    <source>
        <strain evidence="2">AG</strain>
    </source>
</reference>
<gene>
    <name evidence="2" type="ORF">K450DRAFT_221574</name>
</gene>